<sequence length="904" mass="100159">MFNETTIADSSNSNNRNSPPADDVAKSRKRQRLNISNEQDYARMESILREQLDLEMYTKQKEVHTISTRLQHSEALLEVLESAIRLQQHAMPSSNDAADGFQSYFHRVNEPASDASEHYGRQSVGSTGFLRERPRRAAAAAAAASARYAEDYYDDIYAQNTDDEKTQPRTGKGSRRRTPARTPRLSTLANRLDSEQMSRVTDALDYISKHRDANAESSSDDGESWDGAAESQNHVQLKGTSVLVQPAQESRFHVIRRVMLGNTSQFIDLQQRPPGKERCTHKWTLFIRSSSETDLPGNYIRKVRVFLHPSYRPDDIVDLTPPKFELTRWGWGEFPVRIQLFFCDKRNKPVDLVHMLKLDDTHSGISSETPIDLELDRRGFLAAGNMVNTGLSQAHLPAMPPLPVNSLLYDLMQVLCNLYPLVLSDAASQSSQSGELPAISLPNAVVDKWTWGVAVSTEVWRYSWPVGKRLLSEYSRNQALLQLVSKALESVDLDAQSLTVQDAANLTGNVYRAILVQGGADEATVNKLVDRAQSCEAGVAKQVVEILCLWANGCKSRGFQPKGQRSLKLWLRKNGFVPLPMLNPDEQRFFLPDQAQIDPDSTGDDADDRHTDDHYSTSIFCNACGLLIEHNHLGQNHANSQTNHPVYCTKECASMVQLKQTTATSVNDVLNALPQGWDIPDDETSAVVLIDETSTVDCNTDSSASQTRIKTIAESLRRYHVEQQNRQDVSSDERYSAKDHGESEPDETGGDLAECSLESLGGADDEAIDWVWSIVRPLELNCATASRLSVAGGSSTLGTGIEDSAAQVCLPNSTDEALSEALDQRLVVGRLLLDVAKLFLRDLIAASDHTMRSNRAVRITSANQIPAGNSQQPLLLTPLHVLAAVKRNPQKFDVCSNAYLASDS</sequence>
<dbReference type="InterPro" id="IPR005033">
    <property type="entry name" value="YEATS"/>
</dbReference>
<comment type="caution">
    <text evidence="5">The sequence shown here is derived from an EMBL/GenBank/DDBJ whole genome shotgun (WGS) entry which is preliminary data.</text>
</comment>
<dbReference type="GO" id="GO:0000785">
    <property type="term" value="C:chromatin"/>
    <property type="evidence" value="ECO:0007669"/>
    <property type="project" value="UniProtKB-ARBA"/>
</dbReference>
<feature type="domain" description="YEATS" evidence="4">
    <location>
        <begin position="248"/>
        <end position="389"/>
    </location>
</feature>
<protein>
    <recommendedName>
        <fullName evidence="4">YEATS domain-containing protein</fullName>
    </recommendedName>
</protein>
<name>A0A9W8IB52_9FUNG</name>
<evidence type="ECO:0000256" key="2">
    <source>
        <dbReference type="PROSITE-ProRule" id="PRU00376"/>
    </source>
</evidence>
<feature type="compositionally biased region" description="Basic and acidic residues" evidence="3">
    <location>
        <begin position="720"/>
        <end position="743"/>
    </location>
</feature>
<evidence type="ECO:0000313" key="5">
    <source>
        <dbReference type="EMBL" id="KAJ2847764.1"/>
    </source>
</evidence>
<accession>A0A9W8IB52</accession>
<dbReference type="GO" id="GO:0005634">
    <property type="term" value="C:nucleus"/>
    <property type="evidence" value="ECO:0007669"/>
    <property type="project" value="UniProtKB-SubCell"/>
</dbReference>
<feature type="region of interest" description="Disordered" evidence="3">
    <location>
        <begin position="720"/>
        <end position="753"/>
    </location>
</feature>
<dbReference type="OrthoDB" id="1741717at2759"/>
<evidence type="ECO:0000259" key="4">
    <source>
        <dbReference type="PROSITE" id="PS51037"/>
    </source>
</evidence>
<dbReference type="AlphaFoldDB" id="A0A9W8IB52"/>
<organism evidence="5 6">
    <name type="scientific">Coemansia brasiliensis</name>
    <dbReference type="NCBI Taxonomy" id="2650707"/>
    <lineage>
        <taxon>Eukaryota</taxon>
        <taxon>Fungi</taxon>
        <taxon>Fungi incertae sedis</taxon>
        <taxon>Zoopagomycota</taxon>
        <taxon>Kickxellomycotina</taxon>
        <taxon>Kickxellomycetes</taxon>
        <taxon>Kickxellales</taxon>
        <taxon>Kickxellaceae</taxon>
        <taxon>Coemansia</taxon>
    </lineage>
</organism>
<dbReference type="Pfam" id="PF03366">
    <property type="entry name" value="YEATS"/>
    <property type="match status" value="1"/>
</dbReference>
<dbReference type="PROSITE" id="PS51037">
    <property type="entry name" value="YEATS"/>
    <property type="match status" value="1"/>
</dbReference>
<dbReference type="Proteomes" id="UP001139887">
    <property type="component" value="Unassembled WGS sequence"/>
</dbReference>
<dbReference type="InterPro" id="IPR038704">
    <property type="entry name" value="YEAST_sf"/>
</dbReference>
<dbReference type="PANTHER" id="PTHR23195">
    <property type="entry name" value="YEATS DOMAIN"/>
    <property type="match status" value="1"/>
</dbReference>
<evidence type="ECO:0000313" key="6">
    <source>
        <dbReference type="Proteomes" id="UP001139887"/>
    </source>
</evidence>
<dbReference type="InterPro" id="IPR055129">
    <property type="entry name" value="YEATS_dom"/>
</dbReference>
<evidence type="ECO:0000256" key="3">
    <source>
        <dbReference type="SAM" id="MobiDB-lite"/>
    </source>
</evidence>
<comment type="subcellular location">
    <subcellularLocation>
        <location evidence="2">Nucleus</location>
    </subcellularLocation>
</comment>
<keyword evidence="6" id="KW-1185">Reference proteome</keyword>
<dbReference type="GO" id="GO:0006355">
    <property type="term" value="P:regulation of DNA-templated transcription"/>
    <property type="evidence" value="ECO:0007669"/>
    <property type="project" value="InterPro"/>
</dbReference>
<keyword evidence="1 2" id="KW-0539">Nucleus</keyword>
<proteinExistence type="predicted"/>
<gene>
    <name evidence="5" type="ORF">IWW36_003684</name>
</gene>
<dbReference type="CDD" id="cd16907">
    <property type="entry name" value="YEATS_YEATS2_like"/>
    <property type="match status" value="1"/>
</dbReference>
<reference evidence="5" key="1">
    <citation type="submission" date="2022-07" db="EMBL/GenBank/DDBJ databases">
        <title>Phylogenomic reconstructions and comparative analyses of Kickxellomycotina fungi.</title>
        <authorList>
            <person name="Reynolds N.K."/>
            <person name="Stajich J.E."/>
            <person name="Barry K."/>
            <person name="Grigoriev I.V."/>
            <person name="Crous P."/>
            <person name="Smith M.E."/>
        </authorList>
    </citation>
    <scope>NUCLEOTIDE SEQUENCE</scope>
    <source>
        <strain evidence="5">NRRL 1566</strain>
    </source>
</reference>
<feature type="region of interest" description="Disordered" evidence="3">
    <location>
        <begin position="159"/>
        <end position="186"/>
    </location>
</feature>
<dbReference type="Gene3D" id="2.60.40.1970">
    <property type="entry name" value="YEATS domain"/>
    <property type="match status" value="1"/>
</dbReference>
<evidence type="ECO:0000256" key="1">
    <source>
        <dbReference type="ARBA" id="ARBA00023242"/>
    </source>
</evidence>
<feature type="region of interest" description="Disordered" evidence="3">
    <location>
        <begin position="1"/>
        <end position="37"/>
    </location>
</feature>
<dbReference type="EMBL" id="JANBUW010000264">
    <property type="protein sequence ID" value="KAJ2847764.1"/>
    <property type="molecule type" value="Genomic_DNA"/>
</dbReference>